<feature type="transmembrane region" description="Helical" evidence="8">
    <location>
        <begin position="123"/>
        <end position="144"/>
    </location>
</feature>
<organism evidence="9 10">
    <name type="scientific">Pseudomonas bharatica CSV86</name>
    <dbReference type="NCBI Taxonomy" id="1005395"/>
    <lineage>
        <taxon>Bacteria</taxon>
        <taxon>Pseudomonadati</taxon>
        <taxon>Pseudomonadota</taxon>
        <taxon>Gammaproteobacteria</taxon>
        <taxon>Pseudomonadales</taxon>
        <taxon>Pseudomonadaceae</taxon>
        <taxon>Pseudomonas</taxon>
        <taxon>Pseudomonas bharatica</taxon>
    </lineage>
</organism>
<keyword evidence="7 8" id="KW-0472">Membrane</keyword>
<evidence type="ECO:0000313" key="10">
    <source>
        <dbReference type="Proteomes" id="UP000010448"/>
    </source>
</evidence>
<keyword evidence="4 8" id="KW-0812">Transmembrane</keyword>
<feature type="transmembrane region" description="Helical" evidence="8">
    <location>
        <begin position="150"/>
        <end position="168"/>
    </location>
</feature>
<dbReference type="EMBL" id="AMWJ02000001">
    <property type="protein sequence ID" value="NNJ14161.1"/>
    <property type="molecule type" value="Genomic_DNA"/>
</dbReference>
<feature type="transmembrane region" description="Helical" evidence="8">
    <location>
        <begin position="94"/>
        <end position="111"/>
    </location>
</feature>
<evidence type="ECO:0000256" key="8">
    <source>
        <dbReference type="SAM" id="Phobius"/>
    </source>
</evidence>
<accession>A0A7K4E9S7</accession>
<feature type="transmembrane region" description="Helical" evidence="8">
    <location>
        <begin position="65"/>
        <end position="88"/>
    </location>
</feature>
<keyword evidence="3" id="KW-1003">Cell membrane</keyword>
<sequence>MAKRGHSSVKSPVNRSSLAVLSLAPLLGASQTLLHAATMTALSVVAIVVHRALMTPLRRQLDASCAMIASVLLAAAVVTCQTLTLHAWALELRQALGIYPELIAVSCLLVEQSLGSPGQWRRLALLLAGYGALFLLLGACRELLASGSLQLANLAPGALLLLGLLLALTKRACPKQAAPTVKETADR</sequence>
<evidence type="ECO:0000256" key="4">
    <source>
        <dbReference type="ARBA" id="ARBA00022692"/>
    </source>
</evidence>
<evidence type="ECO:0000313" key="9">
    <source>
        <dbReference type="EMBL" id="NNJ14161.1"/>
    </source>
</evidence>
<dbReference type="GO" id="GO:0012505">
    <property type="term" value="C:endomembrane system"/>
    <property type="evidence" value="ECO:0007669"/>
    <property type="project" value="UniProtKB-SubCell"/>
</dbReference>
<dbReference type="Pfam" id="PF02508">
    <property type="entry name" value="Rnf-Nqr"/>
    <property type="match status" value="1"/>
</dbReference>
<evidence type="ECO:0000256" key="6">
    <source>
        <dbReference type="ARBA" id="ARBA00022989"/>
    </source>
</evidence>
<dbReference type="Proteomes" id="UP000010448">
    <property type="component" value="Unassembled WGS sequence"/>
</dbReference>
<evidence type="ECO:0000256" key="3">
    <source>
        <dbReference type="ARBA" id="ARBA00022519"/>
    </source>
</evidence>
<dbReference type="PIRSF" id="PIRSF006102">
    <property type="entry name" value="NQR_DE"/>
    <property type="match status" value="1"/>
</dbReference>
<evidence type="ECO:0000256" key="2">
    <source>
        <dbReference type="ARBA" id="ARBA00022448"/>
    </source>
</evidence>
<keyword evidence="2" id="KW-0813">Transport</keyword>
<evidence type="ECO:0000256" key="5">
    <source>
        <dbReference type="ARBA" id="ARBA00022967"/>
    </source>
</evidence>
<name>A0A7K4E9S7_9PSED</name>
<proteinExistence type="predicted"/>
<feature type="transmembrane region" description="Helical" evidence="8">
    <location>
        <begin position="33"/>
        <end position="53"/>
    </location>
</feature>
<keyword evidence="5" id="KW-1278">Translocase</keyword>
<evidence type="ECO:0000256" key="7">
    <source>
        <dbReference type="ARBA" id="ARBA00023136"/>
    </source>
</evidence>
<comment type="caution">
    <text evidence="9">The sequence shown here is derived from an EMBL/GenBank/DDBJ whole genome shotgun (WGS) entry which is preliminary data.</text>
</comment>
<dbReference type="InterPro" id="IPR003667">
    <property type="entry name" value="NqrDE/RnfAE"/>
</dbReference>
<comment type="subcellular location">
    <subcellularLocation>
        <location evidence="1">Endomembrane system</location>
        <topology evidence="1">Multi-pass membrane protein</topology>
    </subcellularLocation>
</comment>
<reference evidence="9 10" key="1">
    <citation type="journal article" date="2013" name="Genome Announc.">
        <title>Genome Sequence of Naphthalene-Degrading Soil Bacterium Pseudomonas putida CSV86.</title>
        <authorList>
            <person name="Phale P.S."/>
            <person name="Paliwal V."/>
            <person name="Raju S.C."/>
            <person name="Modak A."/>
            <person name="Purohit H.J."/>
        </authorList>
    </citation>
    <scope>NUCLEOTIDE SEQUENCE [LARGE SCALE GENOMIC DNA]</scope>
    <source>
        <strain evidence="9 10">CSV86</strain>
    </source>
</reference>
<gene>
    <name evidence="9" type="ORF">CSV86_002235</name>
</gene>
<keyword evidence="10" id="KW-1185">Reference proteome</keyword>
<dbReference type="GO" id="GO:0005886">
    <property type="term" value="C:plasma membrane"/>
    <property type="evidence" value="ECO:0007669"/>
    <property type="project" value="TreeGrafter"/>
</dbReference>
<keyword evidence="3" id="KW-0997">Cell inner membrane</keyword>
<dbReference type="PANTHER" id="PTHR30586:SF0">
    <property type="entry name" value="ION-TRANSLOCATING OXIDOREDUCTASE COMPLEX SUBUNIT E"/>
    <property type="match status" value="1"/>
</dbReference>
<dbReference type="AlphaFoldDB" id="A0A7K4E9S7"/>
<evidence type="ECO:0000256" key="1">
    <source>
        <dbReference type="ARBA" id="ARBA00004127"/>
    </source>
</evidence>
<dbReference type="OrthoDB" id="6885170at2"/>
<keyword evidence="6 8" id="KW-1133">Transmembrane helix</keyword>
<protein>
    <submittedName>
        <fullName evidence="9">NADH:quinone oxidoreductase</fullName>
    </submittedName>
</protein>
<dbReference type="PANTHER" id="PTHR30586">
    <property type="entry name" value="ELECTRON TRANSPORT COMPLEX PROTEIN RNFE"/>
    <property type="match status" value="1"/>
</dbReference>